<dbReference type="UniPathway" id="UPA00035">
    <property type="reaction ID" value="UER00043"/>
</dbReference>
<dbReference type="GO" id="GO:0004640">
    <property type="term" value="F:phosphoribosylanthranilate isomerase activity"/>
    <property type="evidence" value="ECO:0007669"/>
    <property type="project" value="TreeGrafter"/>
</dbReference>
<dbReference type="EMBL" id="SDPW01000001">
    <property type="protein sequence ID" value="RXZ54477.1"/>
    <property type="molecule type" value="Genomic_DNA"/>
</dbReference>
<dbReference type="PANTHER" id="PTHR22854:SF2">
    <property type="entry name" value="INDOLE-3-GLYCEROL-PHOSPHATE SYNTHASE"/>
    <property type="match status" value="1"/>
</dbReference>
<dbReference type="OrthoDB" id="9804217at2"/>
<gene>
    <name evidence="8 10" type="primary">trpC</name>
    <name evidence="10" type="ORF">ET524_08295</name>
</gene>
<proteinExistence type="inferred from homology"/>
<evidence type="ECO:0000313" key="11">
    <source>
        <dbReference type="Proteomes" id="UP000293345"/>
    </source>
</evidence>
<comment type="similarity">
    <text evidence="8">Belongs to the TrpC family.</text>
</comment>
<evidence type="ECO:0000313" key="10">
    <source>
        <dbReference type="EMBL" id="RXZ54477.1"/>
    </source>
</evidence>
<evidence type="ECO:0000259" key="9">
    <source>
        <dbReference type="Pfam" id="PF00218"/>
    </source>
</evidence>
<organism evidence="10 11">
    <name type="scientific">Senegalimassilia faecalis</name>
    <dbReference type="NCBI Taxonomy" id="2509433"/>
    <lineage>
        <taxon>Bacteria</taxon>
        <taxon>Bacillati</taxon>
        <taxon>Actinomycetota</taxon>
        <taxon>Coriobacteriia</taxon>
        <taxon>Coriobacteriales</taxon>
        <taxon>Coriobacteriaceae</taxon>
        <taxon>Senegalimassilia</taxon>
    </lineage>
</organism>
<dbReference type="InterPro" id="IPR011060">
    <property type="entry name" value="RibuloseP-bd_barrel"/>
</dbReference>
<dbReference type="HAMAP" id="MF_00134_B">
    <property type="entry name" value="IGPS_B"/>
    <property type="match status" value="1"/>
</dbReference>
<dbReference type="SUPFAM" id="SSF51366">
    <property type="entry name" value="Ribulose-phoshate binding barrel"/>
    <property type="match status" value="1"/>
</dbReference>
<keyword evidence="3 8" id="KW-0028">Amino-acid biosynthesis</keyword>
<keyword evidence="11" id="KW-1185">Reference proteome</keyword>
<dbReference type="AlphaFoldDB" id="A0A4V1QU24"/>
<evidence type="ECO:0000256" key="5">
    <source>
        <dbReference type="ARBA" id="ARBA00022822"/>
    </source>
</evidence>
<dbReference type="InterPro" id="IPR045186">
    <property type="entry name" value="Indole-3-glycerol_P_synth"/>
</dbReference>
<evidence type="ECO:0000256" key="3">
    <source>
        <dbReference type="ARBA" id="ARBA00022605"/>
    </source>
</evidence>
<dbReference type="EC" id="4.1.1.48" evidence="8"/>
<evidence type="ECO:0000256" key="2">
    <source>
        <dbReference type="ARBA" id="ARBA00004696"/>
    </source>
</evidence>
<evidence type="ECO:0000256" key="8">
    <source>
        <dbReference type="HAMAP-Rule" id="MF_00134"/>
    </source>
</evidence>
<dbReference type="PROSITE" id="PS00614">
    <property type="entry name" value="IGPS"/>
    <property type="match status" value="1"/>
</dbReference>
<evidence type="ECO:0000256" key="1">
    <source>
        <dbReference type="ARBA" id="ARBA00001633"/>
    </source>
</evidence>
<evidence type="ECO:0000256" key="7">
    <source>
        <dbReference type="ARBA" id="ARBA00023239"/>
    </source>
</evidence>
<feature type="domain" description="Indole-3-glycerol phosphate synthase" evidence="9">
    <location>
        <begin position="86"/>
        <end position="295"/>
    </location>
</feature>
<dbReference type="CDD" id="cd00331">
    <property type="entry name" value="IGPS"/>
    <property type="match status" value="1"/>
</dbReference>
<keyword evidence="7 8" id="KW-0456">Lyase</keyword>
<keyword evidence="4 8" id="KW-0210">Decarboxylase</keyword>
<keyword evidence="5 8" id="KW-0822">Tryptophan biosynthesis</keyword>
<comment type="caution">
    <text evidence="10">The sequence shown here is derived from an EMBL/GenBank/DDBJ whole genome shotgun (WGS) entry which is preliminary data.</text>
</comment>
<keyword evidence="6 8" id="KW-0057">Aromatic amino acid biosynthesis</keyword>
<dbReference type="Gene3D" id="3.20.20.70">
    <property type="entry name" value="Aldolase class I"/>
    <property type="match status" value="1"/>
</dbReference>
<dbReference type="NCBIfam" id="NF001377">
    <property type="entry name" value="PRK00278.2-4"/>
    <property type="match status" value="1"/>
</dbReference>
<sequence>MSQAERTTLNILNQIAERTRERVAEQKRVRSLASMQQAADEALTRDCERCAAEKPGPDGLPLSGEAFATAHAAAPCSFPFEGAIERPGVQFIAEVKRASPSKGLIAADFPYLQIARDYETAGAAAISCPTEPYWFQGRNEYLTEIAEAVSIPVLRKDFVVDEYMVYEAKALGAQAVLLICAILDDAQLTAYRQLCDQLRLSTLVEAHTAKEIERAVACGARVIGVNNRDLKTFDVDMNAARALRDLVPPHTLFVSESGIATPADVEAARTMRADAVLVGEALMRADDKRAKLAELRGDGQPR</sequence>
<name>A0A4V1QU24_9ACTN</name>
<dbReference type="PANTHER" id="PTHR22854">
    <property type="entry name" value="TRYPTOPHAN BIOSYNTHESIS PROTEIN"/>
    <property type="match status" value="1"/>
</dbReference>
<reference evidence="10 11" key="1">
    <citation type="submission" date="2019-01" db="EMBL/GenBank/DDBJ databases">
        <title>Senegalimassilia sp. nov. KGMB04484 isolated human feces.</title>
        <authorList>
            <person name="Han K.-I."/>
            <person name="Kim J.-S."/>
            <person name="Lee K.C."/>
            <person name="Suh M.K."/>
            <person name="Eom M.K."/>
            <person name="Lee J.H."/>
            <person name="Park S.-H."/>
            <person name="Kang S.W."/>
            <person name="Park J.-E."/>
            <person name="Oh B.S."/>
            <person name="Yu S.Y."/>
            <person name="Choi S.-H."/>
            <person name="Lee D.H."/>
            <person name="Yoon H."/>
            <person name="Kim B.-Y."/>
            <person name="Lee J.H."/>
            <person name="Lee J.-S."/>
        </authorList>
    </citation>
    <scope>NUCLEOTIDE SEQUENCE [LARGE SCALE GENOMIC DNA]</scope>
    <source>
        <strain evidence="10 11">KGMB04484</strain>
    </source>
</reference>
<dbReference type="Pfam" id="PF00218">
    <property type="entry name" value="IGPS"/>
    <property type="match status" value="1"/>
</dbReference>
<dbReference type="GO" id="GO:0004425">
    <property type="term" value="F:indole-3-glycerol-phosphate synthase activity"/>
    <property type="evidence" value="ECO:0007669"/>
    <property type="project" value="UniProtKB-UniRule"/>
</dbReference>
<evidence type="ECO:0000256" key="6">
    <source>
        <dbReference type="ARBA" id="ARBA00023141"/>
    </source>
</evidence>
<accession>A0A4V1QU24</accession>
<dbReference type="Proteomes" id="UP000293345">
    <property type="component" value="Unassembled WGS sequence"/>
</dbReference>
<dbReference type="InterPro" id="IPR013785">
    <property type="entry name" value="Aldolase_TIM"/>
</dbReference>
<dbReference type="InterPro" id="IPR001468">
    <property type="entry name" value="Indole-3-GlycerolPSynthase_CS"/>
</dbReference>
<dbReference type="GO" id="GO:0000162">
    <property type="term" value="P:L-tryptophan biosynthetic process"/>
    <property type="evidence" value="ECO:0007669"/>
    <property type="project" value="UniProtKB-UniRule"/>
</dbReference>
<protein>
    <recommendedName>
        <fullName evidence="8">Indole-3-glycerol phosphate synthase</fullName>
        <shortName evidence="8">IGPS</shortName>
        <ecNumber evidence="8">4.1.1.48</ecNumber>
    </recommendedName>
</protein>
<dbReference type="InterPro" id="IPR013798">
    <property type="entry name" value="Indole-3-glycerol_P_synth_dom"/>
</dbReference>
<evidence type="ECO:0000256" key="4">
    <source>
        <dbReference type="ARBA" id="ARBA00022793"/>
    </source>
</evidence>
<comment type="pathway">
    <text evidence="2 8">Amino-acid biosynthesis; L-tryptophan biosynthesis; L-tryptophan from chorismate: step 4/5.</text>
</comment>
<comment type="catalytic activity">
    <reaction evidence="1 8">
        <text>1-(2-carboxyphenylamino)-1-deoxy-D-ribulose 5-phosphate + H(+) = (1S,2R)-1-C-(indol-3-yl)glycerol 3-phosphate + CO2 + H2O</text>
        <dbReference type="Rhea" id="RHEA:23476"/>
        <dbReference type="ChEBI" id="CHEBI:15377"/>
        <dbReference type="ChEBI" id="CHEBI:15378"/>
        <dbReference type="ChEBI" id="CHEBI:16526"/>
        <dbReference type="ChEBI" id="CHEBI:58613"/>
        <dbReference type="ChEBI" id="CHEBI:58866"/>
        <dbReference type="EC" id="4.1.1.48"/>
    </reaction>
</comment>